<sequence length="446" mass="50679">MKTILVIGAGKSTQVLIDYLLKQSQQKDRRVIVADSDINMAEQRVHQHPFGSSIALDISNEEALIETISRADLVVSMVPAFLHHIVAKQCLRLKKHFFSASYQTPEMVAIAVDVESSGLFFLNECGVDPGIDHMSAMKIIHDCQAKDQKITLFKSFCGGLLSPAFEMDNPWRYKFTWNPRNVVLAGQGVSRFIRNGKIKYIPYPMLFRRTERVTFRDVGDFDAYPNRDSLQYREIYGIKEIPTLIRGTLRRAGFCKSWDVLVQLGMTDNSFQVDLPGDYTYRMFLNTFLPYDPFHKVEDKLKMMFPEISVESLSKLEWLGLFSHAPLPSTSGSPAEILQAILEEKWKLGPLDCDMVVLQHQFEITHPDLHQEKIISSMVIHGDQDGKTAMSKTVGLPLAIAVDLFMEGTIKGKGMLLPVHPYIYTPILKALENEGIVFKEERYPLE</sequence>
<dbReference type="Pfam" id="PF16653">
    <property type="entry name" value="Sacchrp_dh_C"/>
    <property type="match status" value="1"/>
</dbReference>
<dbReference type="PANTHER" id="PTHR11133:SF22">
    <property type="entry name" value="ALPHA-AMINOADIPIC SEMIALDEHYDE SYNTHASE, MITOCHONDRIAL"/>
    <property type="match status" value="1"/>
</dbReference>
<dbReference type="Gene3D" id="3.30.360.10">
    <property type="entry name" value="Dihydrodipicolinate Reductase, domain 2"/>
    <property type="match status" value="1"/>
</dbReference>
<gene>
    <name evidence="4" type="ORF">GCM10007049_23620</name>
</gene>
<dbReference type="RefSeq" id="WP_018472712.1">
    <property type="nucleotide sequence ID" value="NZ_BMWX01000003.1"/>
</dbReference>
<dbReference type="SUPFAM" id="SSF51735">
    <property type="entry name" value="NAD(P)-binding Rossmann-fold domains"/>
    <property type="match status" value="1"/>
</dbReference>
<feature type="domain" description="Saccharopine dehydrogenase-like C-terminal" evidence="3">
    <location>
        <begin position="126"/>
        <end position="436"/>
    </location>
</feature>
<organism evidence="4 5">
    <name type="scientific">Echinicola pacifica</name>
    <dbReference type="NCBI Taxonomy" id="346377"/>
    <lineage>
        <taxon>Bacteria</taxon>
        <taxon>Pseudomonadati</taxon>
        <taxon>Bacteroidota</taxon>
        <taxon>Cytophagia</taxon>
        <taxon>Cytophagales</taxon>
        <taxon>Cyclobacteriaceae</taxon>
        <taxon>Echinicola</taxon>
    </lineage>
</organism>
<keyword evidence="5" id="KW-1185">Reference proteome</keyword>
<accession>A0A918Q375</accession>
<comment type="caution">
    <text evidence="4">The sequence shown here is derived from an EMBL/GenBank/DDBJ whole genome shotgun (WGS) entry which is preliminary data.</text>
</comment>
<dbReference type="GO" id="GO:0019878">
    <property type="term" value="P:lysine biosynthetic process via aminoadipic acid"/>
    <property type="evidence" value="ECO:0007669"/>
    <property type="project" value="TreeGrafter"/>
</dbReference>
<evidence type="ECO:0000259" key="2">
    <source>
        <dbReference type="Pfam" id="PF03435"/>
    </source>
</evidence>
<evidence type="ECO:0000259" key="3">
    <source>
        <dbReference type="Pfam" id="PF16653"/>
    </source>
</evidence>
<dbReference type="SUPFAM" id="SSF55347">
    <property type="entry name" value="Glyceraldehyde-3-phosphate dehydrogenase-like, C-terminal domain"/>
    <property type="match status" value="1"/>
</dbReference>
<dbReference type="GO" id="GO:0004753">
    <property type="term" value="F:saccharopine dehydrogenase activity"/>
    <property type="evidence" value="ECO:0007669"/>
    <property type="project" value="TreeGrafter"/>
</dbReference>
<dbReference type="InterPro" id="IPR036291">
    <property type="entry name" value="NAD(P)-bd_dom_sf"/>
</dbReference>
<dbReference type="GO" id="GO:0005737">
    <property type="term" value="C:cytoplasm"/>
    <property type="evidence" value="ECO:0007669"/>
    <property type="project" value="TreeGrafter"/>
</dbReference>
<dbReference type="Gene3D" id="3.40.50.720">
    <property type="entry name" value="NAD(P)-binding Rossmann-like Domain"/>
    <property type="match status" value="1"/>
</dbReference>
<feature type="domain" description="Saccharopine dehydrogenase NADP binding" evidence="2">
    <location>
        <begin position="4"/>
        <end position="105"/>
    </location>
</feature>
<evidence type="ECO:0000256" key="1">
    <source>
        <dbReference type="ARBA" id="ARBA00023002"/>
    </source>
</evidence>
<dbReference type="InterPro" id="IPR005097">
    <property type="entry name" value="Sacchrp_dh_NADP-bd"/>
</dbReference>
<dbReference type="Pfam" id="PF03435">
    <property type="entry name" value="Sacchrp_dh_NADP"/>
    <property type="match status" value="1"/>
</dbReference>
<protein>
    <submittedName>
        <fullName evidence="4">Saccharopine dehydrogenase</fullName>
    </submittedName>
</protein>
<dbReference type="Proteomes" id="UP000619457">
    <property type="component" value="Unassembled WGS sequence"/>
</dbReference>
<dbReference type="Gene3D" id="1.10.1870.10">
    <property type="entry name" value="Domain 3, Saccharopine reductase"/>
    <property type="match status" value="1"/>
</dbReference>
<dbReference type="AlphaFoldDB" id="A0A918Q375"/>
<name>A0A918Q375_9BACT</name>
<dbReference type="InterPro" id="IPR032095">
    <property type="entry name" value="Sacchrp_dh-like_C"/>
</dbReference>
<evidence type="ECO:0000313" key="4">
    <source>
        <dbReference type="EMBL" id="GGZ29656.1"/>
    </source>
</evidence>
<dbReference type="PANTHER" id="PTHR11133">
    <property type="entry name" value="SACCHAROPINE DEHYDROGENASE"/>
    <property type="match status" value="1"/>
</dbReference>
<proteinExistence type="predicted"/>
<evidence type="ECO:0000313" key="5">
    <source>
        <dbReference type="Proteomes" id="UP000619457"/>
    </source>
</evidence>
<reference evidence="4" key="2">
    <citation type="submission" date="2020-09" db="EMBL/GenBank/DDBJ databases">
        <authorList>
            <person name="Sun Q."/>
            <person name="Kim S."/>
        </authorList>
    </citation>
    <scope>NUCLEOTIDE SEQUENCE</scope>
    <source>
        <strain evidence="4">KCTC 12368</strain>
    </source>
</reference>
<reference evidence="4" key="1">
    <citation type="journal article" date="2014" name="Int. J. Syst. Evol. Microbiol.">
        <title>Complete genome sequence of Corynebacterium casei LMG S-19264T (=DSM 44701T), isolated from a smear-ripened cheese.</title>
        <authorList>
            <consortium name="US DOE Joint Genome Institute (JGI-PGF)"/>
            <person name="Walter F."/>
            <person name="Albersmeier A."/>
            <person name="Kalinowski J."/>
            <person name="Ruckert C."/>
        </authorList>
    </citation>
    <scope>NUCLEOTIDE SEQUENCE</scope>
    <source>
        <strain evidence="4">KCTC 12368</strain>
    </source>
</reference>
<keyword evidence="1" id="KW-0560">Oxidoreductase</keyword>
<dbReference type="InterPro" id="IPR051168">
    <property type="entry name" value="AASS"/>
</dbReference>
<dbReference type="EMBL" id="BMWX01000003">
    <property type="protein sequence ID" value="GGZ29656.1"/>
    <property type="molecule type" value="Genomic_DNA"/>
</dbReference>